<protein>
    <submittedName>
        <fullName evidence="2">Acyl protein synthase/acyl-CoA reductase</fullName>
        <ecNumber evidence="2">1.2.1.50</ecNumber>
    </submittedName>
</protein>
<dbReference type="Proteomes" id="UP000069850">
    <property type="component" value="Chromosome 1"/>
</dbReference>
<evidence type="ECO:0000313" key="2">
    <source>
        <dbReference type="EMBL" id="CVK33978.1"/>
    </source>
</evidence>
<dbReference type="EC" id="1.2.1.50" evidence="2"/>
<dbReference type="SUPFAM" id="SSF53720">
    <property type="entry name" value="ALDH-like"/>
    <property type="match status" value="1"/>
</dbReference>
<dbReference type="RefSeq" id="WP_014868000.1">
    <property type="nucleotide sequence ID" value="NZ_LT158599.1"/>
</dbReference>
<dbReference type="InterPro" id="IPR008670">
    <property type="entry name" value="CoA_reduct_LuxC"/>
</dbReference>
<dbReference type="GeneID" id="13353919"/>
<dbReference type="GO" id="GO:0003995">
    <property type="term" value="F:acyl-CoA dehydrogenase activity"/>
    <property type="evidence" value="ECO:0007669"/>
    <property type="project" value="InterPro"/>
</dbReference>
<reference evidence="2 3" key="1">
    <citation type="submission" date="2016-01" db="EMBL/GenBank/DDBJ databases">
        <authorList>
            <person name="Manzoor S."/>
        </authorList>
    </citation>
    <scope>NUCLEOTIDE SEQUENCE [LARGE SCALE GENOMIC DNA]</scope>
    <source>
        <strain evidence="2">Methanoculleus sp MAB1</strain>
    </source>
</reference>
<name>A0A0X3BPJ1_9EURY</name>
<evidence type="ECO:0000256" key="1">
    <source>
        <dbReference type="ARBA" id="ARBA00022857"/>
    </source>
</evidence>
<dbReference type="OrthoDB" id="115390at2157"/>
<proteinExistence type="predicted"/>
<dbReference type="KEGG" id="mema:MMAB1_2765"/>
<dbReference type="OMA" id="AWDVMRY"/>
<dbReference type="GeneID" id="27138326"/>
<keyword evidence="1" id="KW-0521">NADP</keyword>
<dbReference type="Pfam" id="PF05893">
    <property type="entry name" value="LuxC"/>
    <property type="match status" value="1"/>
</dbReference>
<dbReference type="EMBL" id="LT158599">
    <property type="protein sequence ID" value="CVK33978.1"/>
    <property type="molecule type" value="Genomic_DNA"/>
</dbReference>
<gene>
    <name evidence="2" type="primary">luxC</name>
    <name evidence="2" type="ORF">MMAB1_2765</name>
</gene>
<dbReference type="AlphaFoldDB" id="A0A0X3BPJ1"/>
<dbReference type="InterPro" id="IPR016161">
    <property type="entry name" value="Ald_DH/histidinol_DH"/>
</dbReference>
<accession>A0A0X3BPJ1</accession>
<dbReference type="GO" id="GO:0008218">
    <property type="term" value="P:bioluminescence"/>
    <property type="evidence" value="ECO:0007669"/>
    <property type="project" value="InterPro"/>
</dbReference>
<dbReference type="CDD" id="cd07080">
    <property type="entry name" value="ALDH_Acyl-CoA-Red_LuxC"/>
    <property type="match status" value="1"/>
</dbReference>
<evidence type="ECO:0000313" key="3">
    <source>
        <dbReference type="Proteomes" id="UP000069850"/>
    </source>
</evidence>
<keyword evidence="2" id="KW-0560">Oxidoreductase</keyword>
<organism evidence="2 3">
    <name type="scientific">Methanoculleus bourgensis</name>
    <dbReference type="NCBI Taxonomy" id="83986"/>
    <lineage>
        <taxon>Archaea</taxon>
        <taxon>Methanobacteriati</taxon>
        <taxon>Methanobacteriota</taxon>
        <taxon>Stenosarchaea group</taxon>
        <taxon>Methanomicrobia</taxon>
        <taxon>Methanomicrobiales</taxon>
        <taxon>Methanomicrobiaceae</taxon>
        <taxon>Methanoculleus</taxon>
    </lineage>
</organism>
<sequence>MITCHLLNGEFVDRGFNDFTTIADVVTRNRRVLQEMPFDVIIELLSKLGKKLIQNPEINSLQGVSYISIWLRRKNLERICKTNYGDCKYLDTFVSVDNHVAMAAQPRGIVCQWVAANIPTLAFFSLAQAILSKNGSIAKVPEENCAFIAALLKELSNITISYDGITYRGEDIVKAISLVSFEGRNAEVSRMFSLTADCKVVYGGSEAIRSILALPQKEHCETLVFGPKYSFGVFDREYIEGERFEKALENSVKDIAIFNQMACSSPQVLFFEKSRYSLEEIGLKMKGYFEQLPQVLRHQGMDPAILANIINMRSRYLLSDHQNIITPPDLSWTILMDTNPRLEDPVHGKCIFIKEIESISDIFNLITRKIQAVTLCIRDDEKRRAFAREATYCGVDRIVIPGATHDYDQPWDGILPMNRLVRWVILKNEPEV</sequence>